<dbReference type="Gene3D" id="1.10.3720.10">
    <property type="entry name" value="MetI-like"/>
    <property type="match status" value="1"/>
</dbReference>
<evidence type="ECO:0000256" key="6">
    <source>
        <dbReference type="RuleBase" id="RU363032"/>
    </source>
</evidence>
<evidence type="ECO:0000256" key="1">
    <source>
        <dbReference type="ARBA" id="ARBA00004141"/>
    </source>
</evidence>
<dbReference type="EMBL" id="BAAAOB010000001">
    <property type="protein sequence ID" value="GAA1785890.1"/>
    <property type="molecule type" value="Genomic_DNA"/>
</dbReference>
<dbReference type="InterPro" id="IPR035906">
    <property type="entry name" value="MetI-like_sf"/>
</dbReference>
<dbReference type="Pfam" id="PF00528">
    <property type="entry name" value="BPD_transp_1"/>
    <property type="match status" value="1"/>
</dbReference>
<evidence type="ECO:0000313" key="9">
    <source>
        <dbReference type="Proteomes" id="UP001500851"/>
    </source>
</evidence>
<name>A0ABP4XMS9_9MICO</name>
<feature type="transmembrane region" description="Helical" evidence="6">
    <location>
        <begin position="12"/>
        <end position="40"/>
    </location>
</feature>
<evidence type="ECO:0000259" key="7">
    <source>
        <dbReference type="PROSITE" id="PS50928"/>
    </source>
</evidence>
<sequence>MIDWLLDNGTRVLGLAGLHVVLALASTLLGLLVALLAGMLVARAPRVSGPALAISGILFTIPSLTLFIFIPILFGTRILDPVNIVIALSVYAFALIFGGVVEALRAVPIETRQAAEAMGIGRVRMLFTVELPLAIPVIGATLRVAAVSNVSLVSVGALIGVGGLGDLFTEGFQRNYLVPIVWGILLSVLLALVVDLCIVWGERAATPWIRAGERR</sequence>
<evidence type="ECO:0000256" key="5">
    <source>
        <dbReference type="ARBA" id="ARBA00023136"/>
    </source>
</evidence>
<feature type="transmembrane region" description="Helical" evidence="6">
    <location>
        <begin position="176"/>
        <end position="201"/>
    </location>
</feature>
<evidence type="ECO:0000256" key="2">
    <source>
        <dbReference type="ARBA" id="ARBA00022448"/>
    </source>
</evidence>
<evidence type="ECO:0000256" key="3">
    <source>
        <dbReference type="ARBA" id="ARBA00022692"/>
    </source>
</evidence>
<evidence type="ECO:0000256" key="4">
    <source>
        <dbReference type="ARBA" id="ARBA00022989"/>
    </source>
</evidence>
<organism evidence="8 9">
    <name type="scientific">Leucobacter iarius</name>
    <dbReference type="NCBI Taxonomy" id="333963"/>
    <lineage>
        <taxon>Bacteria</taxon>
        <taxon>Bacillati</taxon>
        <taxon>Actinomycetota</taxon>
        <taxon>Actinomycetes</taxon>
        <taxon>Micrococcales</taxon>
        <taxon>Microbacteriaceae</taxon>
        <taxon>Leucobacter</taxon>
    </lineage>
</organism>
<keyword evidence="2 6" id="KW-0813">Transport</keyword>
<dbReference type="InterPro" id="IPR000515">
    <property type="entry name" value="MetI-like"/>
</dbReference>
<dbReference type="InterPro" id="IPR051204">
    <property type="entry name" value="ABC_transp_perm/SBD"/>
</dbReference>
<dbReference type="CDD" id="cd06261">
    <property type="entry name" value="TM_PBP2"/>
    <property type="match status" value="1"/>
</dbReference>
<dbReference type="PROSITE" id="PS50928">
    <property type="entry name" value="ABC_TM1"/>
    <property type="match status" value="1"/>
</dbReference>
<accession>A0ABP4XMS9</accession>
<feature type="transmembrane region" description="Helical" evidence="6">
    <location>
        <begin position="84"/>
        <end position="104"/>
    </location>
</feature>
<feature type="transmembrane region" description="Helical" evidence="6">
    <location>
        <begin position="125"/>
        <end position="146"/>
    </location>
</feature>
<keyword evidence="4 6" id="KW-1133">Transmembrane helix</keyword>
<keyword evidence="5 6" id="KW-0472">Membrane</keyword>
<dbReference type="SUPFAM" id="SSF161098">
    <property type="entry name" value="MetI-like"/>
    <property type="match status" value="1"/>
</dbReference>
<feature type="transmembrane region" description="Helical" evidence="6">
    <location>
        <begin position="52"/>
        <end position="72"/>
    </location>
</feature>
<evidence type="ECO:0000313" key="8">
    <source>
        <dbReference type="EMBL" id="GAA1785890.1"/>
    </source>
</evidence>
<comment type="similarity">
    <text evidence="6">Belongs to the binding-protein-dependent transport system permease family.</text>
</comment>
<gene>
    <name evidence="8" type="ORF">GCM10009768_13470</name>
</gene>
<reference evidence="9" key="1">
    <citation type="journal article" date="2019" name="Int. J. Syst. Evol. Microbiol.">
        <title>The Global Catalogue of Microorganisms (GCM) 10K type strain sequencing project: providing services to taxonomists for standard genome sequencing and annotation.</title>
        <authorList>
            <consortium name="The Broad Institute Genomics Platform"/>
            <consortium name="The Broad Institute Genome Sequencing Center for Infectious Disease"/>
            <person name="Wu L."/>
            <person name="Ma J."/>
        </authorList>
    </citation>
    <scope>NUCLEOTIDE SEQUENCE [LARGE SCALE GENOMIC DNA]</scope>
    <source>
        <strain evidence="9">JCM 14736</strain>
    </source>
</reference>
<dbReference type="PANTHER" id="PTHR30177:SF4">
    <property type="entry name" value="OSMOPROTECTANT IMPORT PERMEASE PROTEIN OSMW"/>
    <property type="match status" value="1"/>
</dbReference>
<protein>
    <submittedName>
        <fullName evidence="8">ABC transporter permease subunit</fullName>
    </submittedName>
</protein>
<dbReference type="PANTHER" id="PTHR30177">
    <property type="entry name" value="GLYCINE BETAINE/L-PROLINE TRANSPORT SYSTEM PERMEASE PROTEIN PROW"/>
    <property type="match status" value="1"/>
</dbReference>
<proteinExistence type="inferred from homology"/>
<comment type="subcellular location">
    <subcellularLocation>
        <location evidence="6">Cell membrane</location>
        <topology evidence="6">Multi-pass membrane protein</topology>
    </subcellularLocation>
    <subcellularLocation>
        <location evidence="1">Membrane</location>
        <topology evidence="1">Multi-pass membrane protein</topology>
    </subcellularLocation>
</comment>
<feature type="domain" description="ABC transmembrane type-1" evidence="7">
    <location>
        <begin position="16"/>
        <end position="198"/>
    </location>
</feature>
<keyword evidence="9" id="KW-1185">Reference proteome</keyword>
<keyword evidence="3 6" id="KW-0812">Transmembrane</keyword>
<dbReference type="Proteomes" id="UP001500851">
    <property type="component" value="Unassembled WGS sequence"/>
</dbReference>
<comment type="caution">
    <text evidence="8">The sequence shown here is derived from an EMBL/GenBank/DDBJ whole genome shotgun (WGS) entry which is preliminary data.</text>
</comment>
<dbReference type="RefSeq" id="WP_344030846.1">
    <property type="nucleotide sequence ID" value="NZ_BAAAOB010000001.1"/>
</dbReference>